<dbReference type="SUPFAM" id="SSF53822">
    <property type="entry name" value="Periplasmic binding protein-like I"/>
    <property type="match status" value="1"/>
</dbReference>
<dbReference type="Gene3D" id="3.40.50.2300">
    <property type="match status" value="2"/>
</dbReference>
<organism evidence="6 7">
    <name type="scientific">Motilibacter rhizosphaerae</name>
    <dbReference type="NCBI Taxonomy" id="598652"/>
    <lineage>
        <taxon>Bacteria</taxon>
        <taxon>Bacillati</taxon>
        <taxon>Actinomycetota</taxon>
        <taxon>Actinomycetes</taxon>
        <taxon>Motilibacterales</taxon>
        <taxon>Motilibacteraceae</taxon>
        <taxon>Motilibacter</taxon>
    </lineage>
</organism>
<gene>
    <name evidence="6" type="ORF">EV189_0376</name>
</gene>
<dbReference type="GO" id="GO:0000976">
    <property type="term" value="F:transcription cis-regulatory region binding"/>
    <property type="evidence" value="ECO:0007669"/>
    <property type="project" value="TreeGrafter"/>
</dbReference>
<dbReference type="EMBL" id="SGXD01000001">
    <property type="protein sequence ID" value="RZS91142.1"/>
    <property type="molecule type" value="Genomic_DNA"/>
</dbReference>
<dbReference type="CDD" id="cd01392">
    <property type="entry name" value="HTH_LacI"/>
    <property type="match status" value="1"/>
</dbReference>
<accession>A0A4Q7NXL9</accession>
<dbReference type="Pfam" id="PF00356">
    <property type="entry name" value="LacI"/>
    <property type="match status" value="1"/>
</dbReference>
<evidence type="ECO:0000259" key="5">
    <source>
        <dbReference type="PROSITE" id="PS50932"/>
    </source>
</evidence>
<dbReference type="Gene3D" id="1.10.260.40">
    <property type="entry name" value="lambda repressor-like DNA-binding domains"/>
    <property type="match status" value="1"/>
</dbReference>
<dbReference type="AlphaFoldDB" id="A0A4Q7NXL9"/>
<dbReference type="GO" id="GO:0003700">
    <property type="term" value="F:DNA-binding transcription factor activity"/>
    <property type="evidence" value="ECO:0007669"/>
    <property type="project" value="TreeGrafter"/>
</dbReference>
<feature type="domain" description="HTH lacI-type" evidence="5">
    <location>
        <begin position="10"/>
        <end position="64"/>
    </location>
</feature>
<evidence type="ECO:0000256" key="2">
    <source>
        <dbReference type="ARBA" id="ARBA00023125"/>
    </source>
</evidence>
<evidence type="ECO:0000256" key="1">
    <source>
        <dbReference type="ARBA" id="ARBA00023015"/>
    </source>
</evidence>
<dbReference type="InterPro" id="IPR028082">
    <property type="entry name" value="Peripla_BP_I"/>
</dbReference>
<evidence type="ECO:0000256" key="4">
    <source>
        <dbReference type="SAM" id="MobiDB-lite"/>
    </source>
</evidence>
<dbReference type="Pfam" id="PF13377">
    <property type="entry name" value="Peripla_BP_3"/>
    <property type="match status" value="1"/>
</dbReference>
<dbReference type="InterPro" id="IPR046335">
    <property type="entry name" value="LacI/GalR-like_sensor"/>
</dbReference>
<dbReference type="InterPro" id="IPR000843">
    <property type="entry name" value="HTH_LacI"/>
</dbReference>
<evidence type="ECO:0000256" key="3">
    <source>
        <dbReference type="ARBA" id="ARBA00023163"/>
    </source>
</evidence>
<dbReference type="PANTHER" id="PTHR30146:SF109">
    <property type="entry name" value="HTH-TYPE TRANSCRIPTIONAL REGULATOR GALS"/>
    <property type="match status" value="1"/>
</dbReference>
<feature type="region of interest" description="Disordered" evidence="4">
    <location>
        <begin position="332"/>
        <end position="366"/>
    </location>
</feature>
<reference evidence="6 7" key="1">
    <citation type="submission" date="2019-02" db="EMBL/GenBank/DDBJ databases">
        <title>Genomic Encyclopedia of Type Strains, Phase IV (KMG-IV): sequencing the most valuable type-strain genomes for metagenomic binning, comparative biology and taxonomic classification.</title>
        <authorList>
            <person name="Goeker M."/>
        </authorList>
    </citation>
    <scope>NUCLEOTIDE SEQUENCE [LARGE SCALE GENOMIC DNA]</scope>
    <source>
        <strain evidence="6 7">DSM 45622</strain>
    </source>
</reference>
<dbReference type="OrthoDB" id="59108at2"/>
<comment type="caution">
    <text evidence="6">The sequence shown here is derived from an EMBL/GenBank/DDBJ whole genome shotgun (WGS) entry which is preliminary data.</text>
</comment>
<feature type="compositionally biased region" description="Low complexity" evidence="4">
    <location>
        <begin position="332"/>
        <end position="343"/>
    </location>
</feature>
<sequence>MTESPSQRRPTILDVARAAGVSRAAVSKVIRDAYGVSPAMRERVLAAIEELDYRPSAAARGLRGSSYTIGMELPHLTNPFLTEIADGARQALLGTPYHLVVAPAAGPERGAIEALVDHRVDGIIAISPLVQPDWLEELALRVPLVMVGIHDDAASYDTVVGDDVEGARQVMGHLLGLGHRRIAHLTEGEEVTAARSTPHALRLQSYLECMREAGLERHVRVVHVKNEQDEARDATLALLREPDRPSAVFAAHDSLAIGALAAISESGLTASDVAVVGYDNIALAGHPLISLTSVDQSGRSLGQQAVAMIRERLEGRADARRFMAQPRLVVRSSSAAAAASVEESSGRARRRTPHRADASTGVSPTR</sequence>
<dbReference type="PROSITE" id="PS50932">
    <property type="entry name" value="HTH_LACI_2"/>
    <property type="match status" value="1"/>
</dbReference>
<proteinExistence type="predicted"/>
<keyword evidence="3" id="KW-0804">Transcription</keyword>
<dbReference type="Proteomes" id="UP000293638">
    <property type="component" value="Unassembled WGS sequence"/>
</dbReference>
<keyword evidence="7" id="KW-1185">Reference proteome</keyword>
<dbReference type="PANTHER" id="PTHR30146">
    <property type="entry name" value="LACI-RELATED TRANSCRIPTIONAL REPRESSOR"/>
    <property type="match status" value="1"/>
</dbReference>
<keyword evidence="2" id="KW-0238">DNA-binding</keyword>
<name>A0A4Q7NXL9_9ACTN</name>
<evidence type="ECO:0000313" key="7">
    <source>
        <dbReference type="Proteomes" id="UP000293638"/>
    </source>
</evidence>
<keyword evidence="1" id="KW-0805">Transcription regulation</keyword>
<dbReference type="SMART" id="SM00354">
    <property type="entry name" value="HTH_LACI"/>
    <property type="match status" value="1"/>
</dbReference>
<dbReference type="InterPro" id="IPR010982">
    <property type="entry name" value="Lambda_DNA-bd_dom_sf"/>
</dbReference>
<evidence type="ECO:0000313" key="6">
    <source>
        <dbReference type="EMBL" id="RZS91142.1"/>
    </source>
</evidence>
<dbReference type="PROSITE" id="PS00356">
    <property type="entry name" value="HTH_LACI_1"/>
    <property type="match status" value="1"/>
</dbReference>
<dbReference type="RefSeq" id="WP_130491248.1">
    <property type="nucleotide sequence ID" value="NZ_SGXD01000001.1"/>
</dbReference>
<dbReference type="SUPFAM" id="SSF47413">
    <property type="entry name" value="lambda repressor-like DNA-binding domains"/>
    <property type="match status" value="1"/>
</dbReference>
<protein>
    <submittedName>
        <fullName evidence="6">LacI family transcriptional regulator</fullName>
    </submittedName>
</protein>
<dbReference type="CDD" id="cd06267">
    <property type="entry name" value="PBP1_LacI_sugar_binding-like"/>
    <property type="match status" value="1"/>
</dbReference>